<evidence type="ECO:0000313" key="1">
    <source>
        <dbReference type="EMBL" id="QIP13743.1"/>
    </source>
</evidence>
<organism evidence="1 2">
    <name type="scientific">Spirosoma aureum</name>
    <dbReference type="NCBI Taxonomy" id="2692134"/>
    <lineage>
        <taxon>Bacteria</taxon>
        <taxon>Pseudomonadati</taxon>
        <taxon>Bacteroidota</taxon>
        <taxon>Cytophagia</taxon>
        <taxon>Cytophagales</taxon>
        <taxon>Cytophagaceae</taxon>
        <taxon>Spirosoma</taxon>
    </lineage>
</organism>
<dbReference type="AlphaFoldDB" id="A0A6G9ANF6"/>
<gene>
    <name evidence="1" type="ORF">G8759_14520</name>
</gene>
<evidence type="ECO:0000313" key="2">
    <source>
        <dbReference type="Proteomes" id="UP000501802"/>
    </source>
</evidence>
<dbReference type="KEGG" id="spib:G8759_14520"/>
<evidence type="ECO:0008006" key="3">
    <source>
        <dbReference type="Google" id="ProtNLM"/>
    </source>
</evidence>
<sequence length="142" mass="16549">METYTGIWLDHRKALIVSFKGDSATSHSVQVEAQKRQRIHRDGHPYKKAEDQVEELTRHRLANYYETICAQVKDASDIYIFGPGEAKTELEKVLRNKSTLAEKIKQVEPADYLTDYQIMARVREFAAKRLAFMHPLNHPYTR</sequence>
<accession>A0A6G9ANF6</accession>
<keyword evidence="2" id="KW-1185">Reference proteome</keyword>
<dbReference type="Proteomes" id="UP000501802">
    <property type="component" value="Chromosome"/>
</dbReference>
<protein>
    <recommendedName>
        <fullName evidence="3">Host attachment protein</fullName>
    </recommendedName>
</protein>
<reference evidence="1 2" key="1">
    <citation type="submission" date="2020-03" db="EMBL/GenBank/DDBJ databases">
        <authorList>
            <person name="Kim M.K."/>
        </authorList>
    </citation>
    <scope>NUCLEOTIDE SEQUENCE [LARGE SCALE GENOMIC DNA]</scope>
    <source>
        <strain evidence="1 2">BT328</strain>
    </source>
</reference>
<dbReference type="SUPFAM" id="SSF53137">
    <property type="entry name" value="Translational machinery components"/>
    <property type="match status" value="1"/>
</dbReference>
<dbReference type="EMBL" id="CP050063">
    <property type="protein sequence ID" value="QIP13743.1"/>
    <property type="molecule type" value="Genomic_DNA"/>
</dbReference>
<dbReference type="RefSeq" id="WP_167209105.1">
    <property type="nucleotide sequence ID" value="NZ_CP050063.1"/>
</dbReference>
<name>A0A6G9ANF6_9BACT</name>
<proteinExistence type="predicted"/>